<dbReference type="InterPro" id="IPR050254">
    <property type="entry name" value="RNA_pol_beta''_euk"/>
</dbReference>
<dbReference type="PANTHER" id="PTHR34995">
    <property type="entry name" value="DNA-DIRECTED RNA POLYMERASE SUBUNIT BETA"/>
    <property type="match status" value="1"/>
</dbReference>
<organism evidence="5">
    <name type="scientific">Sesamum calycinum</name>
    <dbReference type="NCBI Taxonomy" id="2727403"/>
    <lineage>
        <taxon>Eukaryota</taxon>
        <taxon>Viridiplantae</taxon>
        <taxon>Streptophyta</taxon>
        <taxon>Embryophyta</taxon>
        <taxon>Tracheophyta</taxon>
        <taxon>Spermatophyta</taxon>
        <taxon>Magnoliopsida</taxon>
        <taxon>eudicotyledons</taxon>
        <taxon>Gunneridae</taxon>
        <taxon>Pentapetalae</taxon>
        <taxon>asterids</taxon>
        <taxon>lamiids</taxon>
        <taxon>Lamiales</taxon>
        <taxon>Pedaliaceae</taxon>
        <taxon>Sesamum</taxon>
    </lineage>
</organism>
<keyword evidence="1 5" id="KW-0240">DNA-directed RNA polymerase</keyword>
<dbReference type="PANTHER" id="PTHR34995:SF1">
    <property type="entry name" value="DNA-DIRECTED RNA POLYMERASE SUBUNIT BETA"/>
    <property type="match status" value="1"/>
</dbReference>
<dbReference type="AlphaFoldDB" id="A0AAW2KKD5"/>
<dbReference type="EMBL" id="JACGWM010000369">
    <property type="protein sequence ID" value="KAL0307415.1"/>
    <property type="molecule type" value="Genomic_DNA"/>
</dbReference>
<evidence type="ECO:0000256" key="2">
    <source>
        <dbReference type="ARBA" id="ARBA00022679"/>
    </source>
</evidence>
<sequence>MDIIRGAVQIQSSLTFAPQGSRSNECAVSFSREDPLLTSQERMISRDKNSYFVGKKEDRIPDYLDLSRIIYTGPCNLIDPTILYQNSDLFSKRRRNRFIIPLQSIQERENELMPPSGISIEIPINGIFRRNSILAYFDDPRYRRKSSGITKYGTLEMHSIVKKEDLIEYRGGKVS</sequence>
<evidence type="ECO:0000313" key="5">
    <source>
        <dbReference type="EMBL" id="KAL0307415.1"/>
    </source>
</evidence>
<evidence type="ECO:0000256" key="4">
    <source>
        <dbReference type="ARBA" id="ARBA00023163"/>
    </source>
</evidence>
<keyword evidence="2" id="KW-0808">Transferase</keyword>
<keyword evidence="3" id="KW-0548">Nucleotidyltransferase</keyword>
<proteinExistence type="predicted"/>
<reference evidence="5" key="1">
    <citation type="submission" date="2020-06" db="EMBL/GenBank/DDBJ databases">
        <authorList>
            <person name="Li T."/>
            <person name="Hu X."/>
            <person name="Zhang T."/>
            <person name="Song X."/>
            <person name="Zhang H."/>
            <person name="Dai N."/>
            <person name="Sheng W."/>
            <person name="Hou X."/>
            <person name="Wei L."/>
        </authorList>
    </citation>
    <scope>NUCLEOTIDE SEQUENCE</scope>
    <source>
        <strain evidence="5">KEN8</strain>
        <tissue evidence="5">Leaf</tissue>
    </source>
</reference>
<protein>
    <submittedName>
        <fullName evidence="5">DNA-directed RNA polymerase subunit beta</fullName>
    </submittedName>
</protein>
<reference evidence="5" key="2">
    <citation type="journal article" date="2024" name="Plant">
        <title>Genomic evolution and insights into agronomic trait innovations of Sesamum species.</title>
        <authorList>
            <person name="Miao H."/>
            <person name="Wang L."/>
            <person name="Qu L."/>
            <person name="Liu H."/>
            <person name="Sun Y."/>
            <person name="Le M."/>
            <person name="Wang Q."/>
            <person name="Wei S."/>
            <person name="Zheng Y."/>
            <person name="Lin W."/>
            <person name="Duan Y."/>
            <person name="Cao H."/>
            <person name="Xiong S."/>
            <person name="Wang X."/>
            <person name="Wei L."/>
            <person name="Li C."/>
            <person name="Ma Q."/>
            <person name="Ju M."/>
            <person name="Zhao R."/>
            <person name="Li G."/>
            <person name="Mu C."/>
            <person name="Tian Q."/>
            <person name="Mei H."/>
            <person name="Zhang T."/>
            <person name="Gao T."/>
            <person name="Zhang H."/>
        </authorList>
    </citation>
    <scope>NUCLEOTIDE SEQUENCE</scope>
    <source>
        <strain evidence="5">KEN8</strain>
    </source>
</reference>
<accession>A0AAW2KKD5</accession>
<dbReference type="GO" id="GO:0016779">
    <property type="term" value="F:nucleotidyltransferase activity"/>
    <property type="evidence" value="ECO:0007669"/>
    <property type="project" value="UniProtKB-KW"/>
</dbReference>
<evidence type="ECO:0000256" key="3">
    <source>
        <dbReference type="ARBA" id="ARBA00022695"/>
    </source>
</evidence>
<gene>
    <name evidence="5" type="ORF">Scaly_2983400</name>
</gene>
<comment type="caution">
    <text evidence="5">The sequence shown here is derived from an EMBL/GenBank/DDBJ whole genome shotgun (WGS) entry which is preliminary data.</text>
</comment>
<evidence type="ECO:0000256" key="1">
    <source>
        <dbReference type="ARBA" id="ARBA00022478"/>
    </source>
</evidence>
<keyword evidence="4" id="KW-0804">Transcription</keyword>
<dbReference type="GO" id="GO:0000428">
    <property type="term" value="C:DNA-directed RNA polymerase complex"/>
    <property type="evidence" value="ECO:0007669"/>
    <property type="project" value="UniProtKB-KW"/>
</dbReference>
<name>A0AAW2KKD5_9LAMI</name>